<gene>
    <name evidence="1" type="ORF">FPD38_04840</name>
</gene>
<proteinExistence type="predicted"/>
<organism evidence="1 2">
    <name type="scientific">Campylobacter volucris</name>
    <dbReference type="NCBI Taxonomy" id="1031542"/>
    <lineage>
        <taxon>Bacteria</taxon>
        <taxon>Pseudomonadati</taxon>
        <taxon>Campylobacterota</taxon>
        <taxon>Epsilonproteobacteria</taxon>
        <taxon>Campylobacterales</taxon>
        <taxon>Campylobacteraceae</taxon>
        <taxon>Campylobacter</taxon>
    </lineage>
</organism>
<sequence>MTNKEIMLNILKDKEWHCVICAFGKSSSHIASTVRELRKDGYEFETDPNNNNRFCQIKFCNKCKKNTTHRKLK</sequence>
<dbReference type="EMBL" id="VOWJ01000023">
    <property type="protein sequence ID" value="TXE88163.1"/>
    <property type="molecule type" value="Genomic_DNA"/>
</dbReference>
<name>A0A5C7DRQ7_9BACT</name>
<evidence type="ECO:0000313" key="1">
    <source>
        <dbReference type="EMBL" id="TXE88163.1"/>
    </source>
</evidence>
<dbReference type="Proteomes" id="UP000321629">
    <property type="component" value="Unassembled WGS sequence"/>
</dbReference>
<comment type="caution">
    <text evidence="1">The sequence shown here is derived from an EMBL/GenBank/DDBJ whole genome shotgun (WGS) entry which is preliminary data.</text>
</comment>
<protein>
    <submittedName>
        <fullName evidence="1">Uncharacterized protein</fullName>
    </submittedName>
</protein>
<accession>A0A5C7DRQ7</accession>
<evidence type="ECO:0000313" key="2">
    <source>
        <dbReference type="Proteomes" id="UP000321629"/>
    </source>
</evidence>
<dbReference type="AlphaFoldDB" id="A0A5C7DRQ7"/>
<dbReference type="RefSeq" id="WP_147555614.1">
    <property type="nucleotide sequence ID" value="NZ_VOWJ01000023.1"/>
</dbReference>
<reference evidence="1 2" key="1">
    <citation type="submission" date="2019-07" db="EMBL/GenBank/DDBJ databases">
        <title>Rapid identification of Enteric Bacteria from Whole Genome Sequences (WGS) using Average Nucleotide Identity (ANI).</title>
        <authorList>
            <person name="Lane C."/>
        </authorList>
    </citation>
    <scope>NUCLEOTIDE SEQUENCE [LARGE SCALE GENOMIC DNA]</scope>
    <source>
        <strain evidence="1 2">2016D-0084</strain>
    </source>
</reference>